<dbReference type="Pfam" id="PF15436">
    <property type="entry name" value="PGBA_N"/>
    <property type="match status" value="1"/>
</dbReference>
<name>A0A0K2Y7U2_HELHE</name>
<dbReference type="RefSeq" id="WP_015107384.1">
    <property type="nucleotide sequence ID" value="NZ_AP026684.1"/>
</dbReference>
<evidence type="ECO:0000313" key="1">
    <source>
        <dbReference type="EMBL" id="CRI35231.1"/>
    </source>
</evidence>
<dbReference type="Proteomes" id="UP000046090">
    <property type="component" value="Unassembled WGS sequence"/>
</dbReference>
<gene>
    <name evidence="1" type="ORF">HHE01_02290</name>
</gene>
<evidence type="ECO:0000313" key="2">
    <source>
        <dbReference type="Proteomes" id="UP000046090"/>
    </source>
</evidence>
<reference evidence="2" key="1">
    <citation type="submission" date="2014-12" db="EMBL/GenBank/DDBJ databases">
        <authorList>
            <person name="Smet A."/>
        </authorList>
    </citation>
    <scope>NUCLEOTIDE SEQUENCE [LARGE SCALE GENOMIC DNA]</scope>
</reference>
<proteinExistence type="predicted"/>
<dbReference type="GeneID" id="76197688"/>
<accession>A0A0K2Y7U2</accession>
<keyword evidence="2" id="KW-1185">Reference proteome</keyword>
<sequence>MFKWFLVVLGLCGLMSAKDWSAPLKINIDSVDTSRKVVQFQAYDLQVGESGYVLAKLTDYDVIVAGLEVFSIENGVAYAKYTPYKVMKQKHLPTPRMVPKKGNLAIFREFNNQAFLIAPDVHSYEKVKDDYPETVFINSDLLVAFLNGFDPTARTLRRACDIYSVGLIYLVSTNRLNILDCQSFAILETKPFDTSKVGRTFTPFFSRVEGVDRGTFGKLVAGGKARHYFSYYDNLLRKEGQRKLEREIKSEDKKELRKDIKKAKSEKQKQALEREYHKEIQEEERQIAPELSKQQKAEEKSLDQATTKERTKEAKEAKKERKRELAKEKQEEKAEKKAKKAEKQQEKADKRRILQEEKELGQ</sequence>
<protein>
    <submittedName>
        <fullName evidence="1">Uncharacterized protein</fullName>
    </submittedName>
</protein>
<organism evidence="1 2">
    <name type="scientific">Helicobacter heilmannii</name>
    <dbReference type="NCBI Taxonomy" id="35817"/>
    <lineage>
        <taxon>Bacteria</taxon>
        <taxon>Pseudomonadati</taxon>
        <taxon>Campylobacterota</taxon>
        <taxon>Epsilonproteobacteria</taxon>
        <taxon>Campylobacterales</taxon>
        <taxon>Helicobacteraceae</taxon>
        <taxon>Helicobacter</taxon>
    </lineage>
</organism>
<dbReference type="AlphaFoldDB" id="A0A0K2Y7U2"/>
<dbReference type="EMBL" id="CDMK01000003">
    <property type="protein sequence ID" value="CRI35231.1"/>
    <property type="molecule type" value="Genomic_DNA"/>
</dbReference>
<dbReference type="InterPro" id="IPR029276">
    <property type="entry name" value="PgbA_N"/>
</dbReference>